<organism evidence="3 4">
    <name type="scientific">Trichoderma gamsii</name>
    <dbReference type="NCBI Taxonomy" id="398673"/>
    <lineage>
        <taxon>Eukaryota</taxon>
        <taxon>Fungi</taxon>
        <taxon>Dikarya</taxon>
        <taxon>Ascomycota</taxon>
        <taxon>Pezizomycotina</taxon>
        <taxon>Sordariomycetes</taxon>
        <taxon>Hypocreomycetidae</taxon>
        <taxon>Hypocreales</taxon>
        <taxon>Hypocreaceae</taxon>
        <taxon>Trichoderma</taxon>
    </lineage>
</organism>
<name>A0A2K0SZQ1_9HYPO</name>
<feature type="chain" id="PRO_5014449004" description="Metallo-beta-lactamase domain-containing protein" evidence="1">
    <location>
        <begin position="19"/>
        <end position="337"/>
    </location>
</feature>
<dbReference type="AlphaFoldDB" id="A0A2K0SZQ1"/>
<dbReference type="SUPFAM" id="SSF56281">
    <property type="entry name" value="Metallo-hydrolase/oxidoreductase"/>
    <property type="match status" value="1"/>
</dbReference>
<dbReference type="Pfam" id="PF00753">
    <property type="entry name" value="Lactamase_B"/>
    <property type="match status" value="1"/>
</dbReference>
<comment type="caution">
    <text evidence="3">The sequence shown here is derived from an EMBL/GenBank/DDBJ whole genome shotgun (WGS) entry which is preliminary data.</text>
</comment>
<dbReference type="Gene3D" id="3.60.15.10">
    <property type="entry name" value="Ribonuclease Z/Hydroxyacylglutathione hydrolase-like"/>
    <property type="match status" value="1"/>
</dbReference>
<proteinExistence type="predicted"/>
<reference evidence="3 4" key="1">
    <citation type="submission" date="2017-02" db="EMBL/GenBank/DDBJ databases">
        <title>Genomes of Trichoderma spp. with biocontrol activity.</title>
        <authorList>
            <person name="Gardiner D."/>
            <person name="Kazan K."/>
            <person name="Vos C."/>
            <person name="Harvey P."/>
        </authorList>
    </citation>
    <scope>NUCLEOTIDE SEQUENCE [LARGE SCALE GENOMIC DNA]</scope>
    <source>
        <strain evidence="3 4">A5MH</strain>
    </source>
</reference>
<dbReference type="InterPro" id="IPR001279">
    <property type="entry name" value="Metallo-B-lactamas"/>
</dbReference>
<dbReference type="SMART" id="SM00849">
    <property type="entry name" value="Lactamase_B"/>
    <property type="match status" value="1"/>
</dbReference>
<dbReference type="EMBL" id="MTYH01000099">
    <property type="protein sequence ID" value="PNP38754.1"/>
    <property type="molecule type" value="Genomic_DNA"/>
</dbReference>
<dbReference type="PANTHER" id="PTHR42951">
    <property type="entry name" value="METALLO-BETA-LACTAMASE DOMAIN-CONTAINING"/>
    <property type="match status" value="1"/>
</dbReference>
<feature type="signal peptide" evidence="1">
    <location>
        <begin position="1"/>
        <end position="18"/>
    </location>
</feature>
<protein>
    <recommendedName>
        <fullName evidence="2">Metallo-beta-lactamase domain-containing protein</fullName>
    </recommendedName>
</protein>
<dbReference type="InterPro" id="IPR036866">
    <property type="entry name" value="RibonucZ/Hydroxyglut_hydro"/>
</dbReference>
<sequence>MRVIDFVYLALFSIGTNARDLLTVPTWAPVTTDSPPLNGAGYRVETFGGGAYMVTDNQYNCVFFVSSEGVILVDAPASIGQNIAYAISNTTDKRVTHVIYSHAHADHIGSAYLFKNATHIAHSITKDLLAATPSSDDPLPDVIFEDDYSLLNGNQTIQLSYKGTNHQPGNIFIYAPSQKVLMLVDVVFPGWAPFAYLGEAEDVPGFIQAHDQILEYDFDHFVGGHLTRSGVRADVEAQREYIHDLKKNCNNALALSKQPANATNPISQQHLVNAALQANPGNPWAGFKLYLDSVASYCNNATNEKWLGRLSAVDVYGMENSYAMVAALSETNLGLSG</sequence>
<dbReference type="OrthoDB" id="449487at2759"/>
<evidence type="ECO:0000313" key="4">
    <source>
        <dbReference type="Proteomes" id="UP000236546"/>
    </source>
</evidence>
<dbReference type="CDD" id="cd16276">
    <property type="entry name" value="metallo-hydrolase-like_MBL-fold"/>
    <property type="match status" value="1"/>
</dbReference>
<dbReference type="InterPro" id="IPR050855">
    <property type="entry name" value="NDM-1-like"/>
</dbReference>
<dbReference type="Proteomes" id="UP000236546">
    <property type="component" value="Unassembled WGS sequence"/>
</dbReference>
<keyword evidence="1" id="KW-0732">Signal</keyword>
<evidence type="ECO:0000256" key="1">
    <source>
        <dbReference type="SAM" id="SignalP"/>
    </source>
</evidence>
<gene>
    <name evidence="3" type="ORF">TGAMA5MH_09319</name>
</gene>
<accession>A0A2K0SZQ1</accession>
<feature type="domain" description="Metallo-beta-lactamase" evidence="2">
    <location>
        <begin position="58"/>
        <end position="225"/>
    </location>
</feature>
<evidence type="ECO:0000313" key="3">
    <source>
        <dbReference type="EMBL" id="PNP38754.1"/>
    </source>
</evidence>
<evidence type="ECO:0000259" key="2">
    <source>
        <dbReference type="SMART" id="SM00849"/>
    </source>
</evidence>